<dbReference type="AlphaFoldDB" id="A0AAD7JRY4"/>
<evidence type="ECO:0000256" key="1">
    <source>
        <dbReference type="ARBA" id="ARBA00000405"/>
    </source>
</evidence>
<keyword evidence="8 10" id="KW-0326">Glycosidase</keyword>
<evidence type="ECO:0000313" key="13">
    <source>
        <dbReference type="Proteomes" id="UP001215280"/>
    </source>
</evidence>
<dbReference type="GO" id="GO:0016977">
    <property type="term" value="F:chitosanase activity"/>
    <property type="evidence" value="ECO:0007669"/>
    <property type="project" value="UniProtKB-EC"/>
</dbReference>
<keyword evidence="13" id="KW-1185">Reference proteome</keyword>
<dbReference type="Proteomes" id="UP001215280">
    <property type="component" value="Unassembled WGS sequence"/>
</dbReference>
<dbReference type="EC" id="3.2.1.132" evidence="10"/>
<evidence type="ECO:0000256" key="7">
    <source>
        <dbReference type="ARBA" id="ARBA00023277"/>
    </source>
</evidence>
<proteinExistence type="inferred from homology"/>
<evidence type="ECO:0000256" key="11">
    <source>
        <dbReference type="SAM" id="MobiDB-lite"/>
    </source>
</evidence>
<reference evidence="12" key="1">
    <citation type="submission" date="2023-03" db="EMBL/GenBank/DDBJ databases">
        <title>Massive genome expansion in bonnet fungi (Mycena s.s.) driven by repeated elements and novel gene families across ecological guilds.</title>
        <authorList>
            <consortium name="Lawrence Berkeley National Laboratory"/>
            <person name="Harder C.B."/>
            <person name="Miyauchi S."/>
            <person name="Viragh M."/>
            <person name="Kuo A."/>
            <person name="Thoen E."/>
            <person name="Andreopoulos B."/>
            <person name="Lu D."/>
            <person name="Skrede I."/>
            <person name="Drula E."/>
            <person name="Henrissat B."/>
            <person name="Morin E."/>
            <person name="Kohler A."/>
            <person name="Barry K."/>
            <person name="LaButti K."/>
            <person name="Morin E."/>
            <person name="Salamov A."/>
            <person name="Lipzen A."/>
            <person name="Mereny Z."/>
            <person name="Hegedus B."/>
            <person name="Baldrian P."/>
            <person name="Stursova M."/>
            <person name="Weitz H."/>
            <person name="Taylor A."/>
            <person name="Grigoriev I.V."/>
            <person name="Nagy L.G."/>
            <person name="Martin F."/>
            <person name="Kauserud H."/>
        </authorList>
    </citation>
    <scope>NUCLEOTIDE SEQUENCE</scope>
    <source>
        <strain evidence="12">CBHHK188m</strain>
    </source>
</reference>
<evidence type="ECO:0000256" key="5">
    <source>
        <dbReference type="ARBA" id="ARBA00022729"/>
    </source>
</evidence>
<gene>
    <name evidence="12" type="ORF">DFH07DRAFT_954438</name>
</gene>
<evidence type="ECO:0000313" key="12">
    <source>
        <dbReference type="EMBL" id="KAJ7769200.1"/>
    </source>
</evidence>
<feature type="region of interest" description="Disordered" evidence="11">
    <location>
        <begin position="1"/>
        <end position="25"/>
    </location>
</feature>
<accession>A0AAD7JRY4</accession>
<dbReference type="InterPro" id="IPR009939">
    <property type="entry name" value="Chitosanase_fungal"/>
</dbReference>
<comment type="subcellular location">
    <subcellularLocation>
        <location evidence="2 10">Secreted</location>
    </subcellularLocation>
</comment>
<comment type="caution">
    <text evidence="12">The sequence shown here is derived from an EMBL/GenBank/DDBJ whole genome shotgun (WGS) entry which is preliminary data.</text>
</comment>
<evidence type="ECO:0000256" key="10">
    <source>
        <dbReference type="RuleBase" id="RU361208"/>
    </source>
</evidence>
<comment type="function">
    <text evidence="10">Chitosanase catalyzing the endo-type cleavage of chitosan, the deacylated form of chitin. Chitosanase may be crucial in the degradation of the deacetylated portion of chitin in the fungal cell wall.</text>
</comment>
<protein>
    <recommendedName>
        <fullName evidence="10">Endo-chitosanase</fullName>
        <ecNumber evidence="10">3.2.1.132</ecNumber>
    </recommendedName>
</protein>
<evidence type="ECO:0000256" key="6">
    <source>
        <dbReference type="ARBA" id="ARBA00022801"/>
    </source>
</evidence>
<evidence type="ECO:0000256" key="2">
    <source>
        <dbReference type="ARBA" id="ARBA00004613"/>
    </source>
</evidence>
<evidence type="ECO:0000256" key="9">
    <source>
        <dbReference type="ARBA" id="ARBA00023326"/>
    </source>
</evidence>
<sequence length="89" mass="9131">MQYSTTPSLSDPSHAIGVKTRDSGGGATVEVIDEGSLLLGQACFPNDKISGNNGHTAPDVAYIVSALGDQQAALLQSALGLPTTWKFNG</sequence>
<dbReference type="Pfam" id="PF07335">
    <property type="entry name" value="Glyco_hydro_75"/>
    <property type="match status" value="1"/>
</dbReference>
<dbReference type="GO" id="GO:0000272">
    <property type="term" value="P:polysaccharide catabolic process"/>
    <property type="evidence" value="ECO:0007669"/>
    <property type="project" value="UniProtKB-KW"/>
</dbReference>
<keyword evidence="4" id="KW-0964">Secreted</keyword>
<evidence type="ECO:0000256" key="4">
    <source>
        <dbReference type="ARBA" id="ARBA00022525"/>
    </source>
</evidence>
<name>A0AAD7JRY4_9AGAR</name>
<keyword evidence="9 10" id="KW-0624">Polysaccharide degradation</keyword>
<dbReference type="EMBL" id="JARJLG010000026">
    <property type="protein sequence ID" value="KAJ7769200.1"/>
    <property type="molecule type" value="Genomic_DNA"/>
</dbReference>
<dbReference type="GO" id="GO:0005576">
    <property type="term" value="C:extracellular region"/>
    <property type="evidence" value="ECO:0007669"/>
    <property type="project" value="UniProtKB-SubCell"/>
</dbReference>
<keyword evidence="5" id="KW-0732">Signal</keyword>
<comment type="catalytic activity">
    <reaction evidence="1 10">
        <text>Endohydrolysis of beta-(1-&gt;4)-linkages between D-glucosamine residues in a partly acetylated chitosan.</text>
        <dbReference type="EC" id="3.2.1.132"/>
    </reaction>
</comment>
<evidence type="ECO:0000256" key="8">
    <source>
        <dbReference type="ARBA" id="ARBA00023295"/>
    </source>
</evidence>
<feature type="compositionally biased region" description="Polar residues" evidence="11">
    <location>
        <begin position="1"/>
        <end position="11"/>
    </location>
</feature>
<keyword evidence="6 10" id="KW-0378">Hydrolase</keyword>
<keyword evidence="7" id="KW-0119">Carbohydrate metabolism</keyword>
<evidence type="ECO:0000256" key="3">
    <source>
        <dbReference type="ARBA" id="ARBA00007799"/>
    </source>
</evidence>
<organism evidence="12 13">
    <name type="scientific">Mycena maculata</name>
    <dbReference type="NCBI Taxonomy" id="230809"/>
    <lineage>
        <taxon>Eukaryota</taxon>
        <taxon>Fungi</taxon>
        <taxon>Dikarya</taxon>
        <taxon>Basidiomycota</taxon>
        <taxon>Agaricomycotina</taxon>
        <taxon>Agaricomycetes</taxon>
        <taxon>Agaricomycetidae</taxon>
        <taxon>Agaricales</taxon>
        <taxon>Marasmiineae</taxon>
        <taxon>Mycenaceae</taxon>
        <taxon>Mycena</taxon>
    </lineage>
</organism>
<comment type="similarity">
    <text evidence="3 10">Belongs to the glycosyl hydrolase 75 family.</text>
</comment>